<accession>A0A930HY13</accession>
<evidence type="ECO:0000313" key="2">
    <source>
        <dbReference type="EMBL" id="MBF1414179.1"/>
    </source>
</evidence>
<gene>
    <name evidence="2" type="ORF">HXN33_01240</name>
</gene>
<dbReference type="RefSeq" id="WP_278785373.1">
    <property type="nucleotide sequence ID" value="NZ_CAKAQX010000028.1"/>
</dbReference>
<comment type="caution">
    <text evidence="2">The sequence shown here is derived from an EMBL/GenBank/DDBJ whole genome shotgun (WGS) entry which is preliminary data.</text>
</comment>
<dbReference type="Proteomes" id="UP000757461">
    <property type="component" value="Unassembled WGS sequence"/>
</dbReference>
<evidence type="ECO:0000256" key="1">
    <source>
        <dbReference type="SAM" id="SignalP"/>
    </source>
</evidence>
<dbReference type="AlphaFoldDB" id="A0A930HY13"/>
<protein>
    <recommendedName>
        <fullName evidence="4">Lipoprotein</fullName>
    </recommendedName>
</protein>
<reference evidence="2" key="1">
    <citation type="submission" date="2020-04" db="EMBL/GenBank/DDBJ databases">
        <title>Deep metagenomics examines the oral microbiome during advanced dental caries in children, revealing novel taxa and co-occurrences with host molecules.</title>
        <authorList>
            <person name="Baker J.L."/>
            <person name="Morton J.T."/>
            <person name="Dinis M."/>
            <person name="Alvarez R."/>
            <person name="Tran N.C."/>
            <person name="Knight R."/>
            <person name="Edlund A."/>
        </authorList>
    </citation>
    <scope>NUCLEOTIDE SEQUENCE</scope>
    <source>
        <strain evidence="2">JCVI_25_bin.9</strain>
    </source>
</reference>
<name>A0A930HY13_9BACT</name>
<feature type="chain" id="PRO_5037104104" description="Lipoprotein" evidence="1">
    <location>
        <begin position="19"/>
        <end position="415"/>
    </location>
</feature>
<dbReference type="InterPro" id="IPR015943">
    <property type="entry name" value="WD40/YVTN_repeat-like_dom_sf"/>
</dbReference>
<dbReference type="PROSITE" id="PS51257">
    <property type="entry name" value="PROKAR_LIPOPROTEIN"/>
    <property type="match status" value="1"/>
</dbReference>
<evidence type="ECO:0000313" key="3">
    <source>
        <dbReference type="Proteomes" id="UP000757461"/>
    </source>
</evidence>
<keyword evidence="1" id="KW-0732">Signal</keyword>
<dbReference type="InterPro" id="IPR011047">
    <property type="entry name" value="Quinoprotein_ADH-like_sf"/>
</dbReference>
<dbReference type="Gene3D" id="2.130.10.10">
    <property type="entry name" value="YVTN repeat-like/Quinoprotein amine dehydrogenase"/>
    <property type="match status" value="1"/>
</dbReference>
<dbReference type="SUPFAM" id="SSF50998">
    <property type="entry name" value="Quinoprotein alcohol dehydrogenase-like"/>
    <property type="match status" value="1"/>
</dbReference>
<proteinExistence type="predicted"/>
<sequence>MKKFKLIFSAVVFTALFAGCGNSGDDPTPGPDPKPEGKEFHGVVFATGITNPEGSSGNVYVQTLPSLLPGKYDNKNSIPCGFGATPIVTESGNVYTFPDYMGNTKAEINRYRIMGDGTWKKEGALSIPAGASACNIVEASNEKAYVSLQGIGKVMAFNPVTMTKITDIDLNDLKQEDTRVAPAAMIIRDGKLFVGLNQMNAQYMPTRNNIEFAMIDVKTDKVEKHIVNQSLNMCFATRPIDAGSIFMDENKDIYFNCVGSFGFIPGLNGGIARIKYGSTEIDPDYFIRLNQTEVAGLSTKHADYISTMCYAGKGLLYAYISSNALAPDAMTNPYVAMTNVPVVIDLKQKTMTLINGMEISNPQGIAVAKHKNLIVFGSANKKATGFYTYNPETREVAGPIIQVTGNPCFFHSFEK</sequence>
<feature type="signal peptide" evidence="1">
    <location>
        <begin position="1"/>
        <end position="18"/>
    </location>
</feature>
<evidence type="ECO:0008006" key="4">
    <source>
        <dbReference type="Google" id="ProtNLM"/>
    </source>
</evidence>
<dbReference type="EMBL" id="JABZSQ010000011">
    <property type="protein sequence ID" value="MBF1414179.1"/>
    <property type="molecule type" value="Genomic_DNA"/>
</dbReference>
<organism evidence="2 3">
    <name type="scientific">Prevotella histicola</name>
    <dbReference type="NCBI Taxonomy" id="470565"/>
    <lineage>
        <taxon>Bacteria</taxon>
        <taxon>Pseudomonadati</taxon>
        <taxon>Bacteroidota</taxon>
        <taxon>Bacteroidia</taxon>
        <taxon>Bacteroidales</taxon>
        <taxon>Prevotellaceae</taxon>
        <taxon>Prevotella</taxon>
    </lineage>
</organism>